<gene>
    <name evidence="3" type="primary">srtB</name>
    <name evidence="3" type="ORF">H6A19_00550</name>
</gene>
<reference evidence="3 4" key="1">
    <citation type="journal article" date="2021" name="Sci. Rep.">
        <title>The distribution of antibiotic resistance genes in chicken gut microbiota commensals.</title>
        <authorList>
            <person name="Juricova H."/>
            <person name="Matiasovicova J."/>
            <person name="Kubasova T."/>
            <person name="Cejkova D."/>
            <person name="Rychlik I."/>
        </authorList>
    </citation>
    <scope>NUCLEOTIDE SEQUENCE [LARGE SCALE GENOMIC DNA]</scope>
    <source>
        <strain evidence="3 4">An435</strain>
    </source>
</reference>
<evidence type="ECO:0000256" key="2">
    <source>
        <dbReference type="SAM" id="Phobius"/>
    </source>
</evidence>
<evidence type="ECO:0000313" key="4">
    <source>
        <dbReference type="Proteomes" id="UP000767334"/>
    </source>
</evidence>
<protein>
    <submittedName>
        <fullName evidence="3">Class B sortase</fullName>
        <ecNumber evidence="3">3.4.22.71</ecNumber>
    </submittedName>
</protein>
<dbReference type="Gene3D" id="2.40.260.10">
    <property type="entry name" value="Sortase"/>
    <property type="match status" value="1"/>
</dbReference>
<proteinExistence type="predicted"/>
<dbReference type="Proteomes" id="UP000767334">
    <property type="component" value="Unassembled WGS sequence"/>
</dbReference>
<feature type="transmembrane region" description="Helical" evidence="2">
    <location>
        <begin position="6"/>
        <end position="25"/>
    </location>
</feature>
<keyword evidence="2" id="KW-0812">Transmembrane</keyword>
<dbReference type="GO" id="GO:0016787">
    <property type="term" value="F:hydrolase activity"/>
    <property type="evidence" value="ECO:0007669"/>
    <property type="project" value="UniProtKB-KW"/>
</dbReference>
<sequence length="249" mass="28941">MKRVSITILTMIIIGGVVFSGYKLYEYKEKAISEVEVMLFTPSVVESEINTKRIVNEEILANENTLKEKNSDYRMWIKMDETNINYPVLQGEDNDFYLYADFDGNYYYPGSIFIDYRNDIENDNNLWIFGHNMADGSMFADLVKLKDETYFNENPEIILVKDGIQYIYEIFAVNVVPADGAEIVLDFDNEDEMNRYMERVKEESIFYRDIKAEDIVEEEGISSLITMVTCSYEFDDARTLVSAALKPVE</sequence>
<dbReference type="EC" id="3.4.22.71" evidence="3"/>
<organism evidence="3 4">
    <name type="scientific">Clostridium saudiense</name>
    <dbReference type="NCBI Taxonomy" id="1414720"/>
    <lineage>
        <taxon>Bacteria</taxon>
        <taxon>Bacillati</taxon>
        <taxon>Bacillota</taxon>
        <taxon>Clostridia</taxon>
        <taxon>Eubacteriales</taxon>
        <taxon>Clostridiaceae</taxon>
        <taxon>Clostridium</taxon>
    </lineage>
</organism>
<dbReference type="NCBIfam" id="TIGR03064">
    <property type="entry name" value="sortase_srtB"/>
    <property type="match status" value="1"/>
</dbReference>
<keyword evidence="2" id="KW-1133">Transmembrane helix</keyword>
<dbReference type="InterPro" id="IPR023365">
    <property type="entry name" value="Sortase_dom-sf"/>
</dbReference>
<evidence type="ECO:0000313" key="3">
    <source>
        <dbReference type="EMBL" id="MBM6817840.1"/>
    </source>
</evidence>
<comment type="caution">
    <text evidence="3">The sequence shown here is derived from an EMBL/GenBank/DDBJ whole genome shotgun (WGS) entry which is preliminary data.</text>
</comment>
<dbReference type="EMBL" id="JACJLL010000002">
    <property type="protein sequence ID" value="MBM6817840.1"/>
    <property type="molecule type" value="Genomic_DNA"/>
</dbReference>
<name>A0ABS2FBD2_9CLOT</name>
<dbReference type="RefSeq" id="WP_204571715.1">
    <property type="nucleotide sequence ID" value="NZ_JACJLL010000002.1"/>
</dbReference>
<dbReference type="InterPro" id="IPR009835">
    <property type="entry name" value="SrtB"/>
</dbReference>
<accession>A0ABS2FBD2</accession>
<keyword evidence="1 3" id="KW-0378">Hydrolase</keyword>
<dbReference type="InterPro" id="IPR005754">
    <property type="entry name" value="Sortase"/>
</dbReference>
<dbReference type="Pfam" id="PF04203">
    <property type="entry name" value="Sortase"/>
    <property type="match status" value="1"/>
</dbReference>
<dbReference type="CDD" id="cd05826">
    <property type="entry name" value="Sortase_B"/>
    <property type="match status" value="1"/>
</dbReference>
<dbReference type="SUPFAM" id="SSF63817">
    <property type="entry name" value="Sortase"/>
    <property type="match status" value="1"/>
</dbReference>
<evidence type="ECO:0000256" key="1">
    <source>
        <dbReference type="ARBA" id="ARBA00022801"/>
    </source>
</evidence>
<keyword evidence="2" id="KW-0472">Membrane</keyword>
<keyword evidence="4" id="KW-1185">Reference proteome</keyword>